<evidence type="ECO:0000256" key="1">
    <source>
        <dbReference type="ARBA" id="ARBA00009558"/>
    </source>
</evidence>
<dbReference type="GO" id="GO:0003950">
    <property type="term" value="F:NAD+ poly-ADP-ribosyltransferase activity"/>
    <property type="evidence" value="ECO:0007669"/>
    <property type="project" value="TreeGrafter"/>
</dbReference>
<feature type="chain" id="PRO_5035961939" description="NAD(P)(+)--arginine ADP-ribosyltransferase" evidence="10">
    <location>
        <begin position="25"/>
        <end position="277"/>
    </location>
</feature>
<evidence type="ECO:0000256" key="10">
    <source>
        <dbReference type="RuleBase" id="RU361228"/>
    </source>
</evidence>
<keyword evidence="6 10" id="KW-0521">NADP</keyword>
<dbReference type="Gene3D" id="3.90.176.10">
    <property type="entry name" value="Toxin ADP-ribosyltransferase, Chain A, domain 1"/>
    <property type="match status" value="1"/>
</dbReference>
<evidence type="ECO:0000313" key="11">
    <source>
        <dbReference type="EMBL" id="KAG9275664.1"/>
    </source>
</evidence>
<evidence type="ECO:0000256" key="6">
    <source>
        <dbReference type="ARBA" id="ARBA00022857"/>
    </source>
</evidence>
<evidence type="ECO:0000256" key="7">
    <source>
        <dbReference type="ARBA" id="ARBA00023027"/>
    </source>
</evidence>
<dbReference type="PROSITE" id="PS51996">
    <property type="entry name" value="TR_MART"/>
    <property type="match status" value="1"/>
</dbReference>
<dbReference type="Pfam" id="PF01129">
    <property type="entry name" value="ART"/>
    <property type="match status" value="1"/>
</dbReference>
<keyword evidence="8" id="KW-1015">Disulfide bond</keyword>
<dbReference type="SUPFAM" id="SSF56399">
    <property type="entry name" value="ADP-ribosylation"/>
    <property type="match status" value="1"/>
</dbReference>
<dbReference type="EC" id="2.4.2.31" evidence="10"/>
<keyword evidence="3 10" id="KW-0808">Transferase</keyword>
<dbReference type="InterPro" id="IPR000768">
    <property type="entry name" value="ART"/>
</dbReference>
<keyword evidence="2 10" id="KW-0328">Glycosyltransferase</keyword>
<reference evidence="11 12" key="1">
    <citation type="submission" date="2021-07" db="EMBL/GenBank/DDBJ databases">
        <authorList>
            <person name="Imarazene B."/>
            <person name="Zahm M."/>
            <person name="Klopp C."/>
            <person name="Cabau C."/>
            <person name="Beille S."/>
            <person name="Jouanno E."/>
            <person name="Castinel A."/>
            <person name="Lluch J."/>
            <person name="Gil L."/>
            <person name="Kuchtly C."/>
            <person name="Lopez Roques C."/>
            <person name="Donnadieu C."/>
            <person name="Parrinello H."/>
            <person name="Journot L."/>
            <person name="Du K."/>
            <person name="Schartl M."/>
            <person name="Retaux S."/>
            <person name="Guiguen Y."/>
        </authorList>
    </citation>
    <scope>NUCLEOTIDE SEQUENCE [LARGE SCALE GENOMIC DNA]</scope>
    <source>
        <strain evidence="11">Pach_M1</strain>
        <tissue evidence="11">Testis</tissue>
    </source>
</reference>
<name>A0A8T2LXM4_ASTMX</name>
<accession>A0A8T2LXM4</accession>
<keyword evidence="4" id="KW-0548">Nucleotidyltransferase</keyword>
<evidence type="ECO:0000256" key="2">
    <source>
        <dbReference type="ARBA" id="ARBA00022676"/>
    </source>
</evidence>
<evidence type="ECO:0000256" key="5">
    <source>
        <dbReference type="ARBA" id="ARBA00022729"/>
    </source>
</evidence>
<gene>
    <name evidence="11" type="primary">AT2</name>
    <name evidence="11" type="ORF">AMEX_G10207</name>
</gene>
<evidence type="ECO:0000256" key="8">
    <source>
        <dbReference type="ARBA" id="ARBA00023157"/>
    </source>
</evidence>
<dbReference type="PRINTS" id="PR00970">
    <property type="entry name" value="RIBTRNSFRASE"/>
</dbReference>
<dbReference type="AlphaFoldDB" id="A0A8T2LXM4"/>
<keyword evidence="5 10" id="KW-0732">Signal</keyword>
<evidence type="ECO:0000313" key="12">
    <source>
        <dbReference type="Proteomes" id="UP000752171"/>
    </source>
</evidence>
<sequence>MVLSCMKMTVFVVSVLLLVTVSVSVQMRISGQVQPLDMAEGSVDDSYEGCKDPMFKLVTSKYIEEENNATAFCSAGWKKAPNHYQSNELGRHQSTAIRMYTENCVYLQFNNASRNGSAEYKSGDFQFYSLHFFLTDAVQQLKRNQTGCLTTYRRTNMKFQKDVLNKTVRFGSFTSTSLKHNLHRFGSTSCFKVETCFGASVEKYSAFPSEREVLIPPYEVFRVTAIKKNTHCNMVYELKSVGKKSNLQCIKIKNTSTVLVPSLFTPVLLFNLLLSVL</sequence>
<dbReference type="PANTHER" id="PTHR10339">
    <property type="entry name" value="ADP-RIBOSYLTRANSFERASE"/>
    <property type="match status" value="1"/>
</dbReference>
<proteinExistence type="inferred from homology"/>
<dbReference type="EMBL" id="JAICCE010000007">
    <property type="protein sequence ID" value="KAG9275664.1"/>
    <property type="molecule type" value="Genomic_DNA"/>
</dbReference>
<dbReference type="InterPro" id="IPR050999">
    <property type="entry name" value="ADP-ribosyltransferase_ARG"/>
</dbReference>
<comment type="caution">
    <text evidence="11">The sequence shown here is derived from an EMBL/GenBank/DDBJ whole genome shotgun (WGS) entry which is preliminary data.</text>
</comment>
<keyword evidence="7 10" id="KW-0520">NAD</keyword>
<evidence type="ECO:0000256" key="4">
    <source>
        <dbReference type="ARBA" id="ARBA00022695"/>
    </source>
</evidence>
<dbReference type="GO" id="GO:0016779">
    <property type="term" value="F:nucleotidyltransferase activity"/>
    <property type="evidence" value="ECO:0007669"/>
    <property type="project" value="UniProtKB-KW"/>
</dbReference>
<dbReference type="FunFam" id="3.90.176.10:FF:000001">
    <property type="entry name" value="NAD(P)(+)--arginine ADP-ribosyltransferase"/>
    <property type="match status" value="1"/>
</dbReference>
<dbReference type="Proteomes" id="UP000752171">
    <property type="component" value="Unassembled WGS sequence"/>
</dbReference>
<comment type="catalytic activity">
    <reaction evidence="9 10">
        <text>L-arginyl-[protein] + NAD(+) = N(omega)-(ADP-D-ribosyl)-L-arginyl-[protein] + nicotinamide + H(+)</text>
        <dbReference type="Rhea" id="RHEA:19149"/>
        <dbReference type="Rhea" id="RHEA-COMP:10532"/>
        <dbReference type="Rhea" id="RHEA-COMP:15087"/>
        <dbReference type="ChEBI" id="CHEBI:15378"/>
        <dbReference type="ChEBI" id="CHEBI:17154"/>
        <dbReference type="ChEBI" id="CHEBI:29965"/>
        <dbReference type="ChEBI" id="CHEBI:57540"/>
        <dbReference type="ChEBI" id="CHEBI:142554"/>
        <dbReference type="EC" id="2.4.2.31"/>
    </reaction>
</comment>
<evidence type="ECO:0000256" key="9">
    <source>
        <dbReference type="ARBA" id="ARBA00047597"/>
    </source>
</evidence>
<feature type="signal peptide" evidence="10">
    <location>
        <begin position="1"/>
        <end position="24"/>
    </location>
</feature>
<dbReference type="GO" id="GO:0106274">
    <property type="term" value="F:NAD+-protein-arginine ADP-ribosyltransferase activity"/>
    <property type="evidence" value="ECO:0007669"/>
    <property type="project" value="UniProtKB-EC"/>
</dbReference>
<comment type="similarity">
    <text evidence="1 10">Belongs to the Arg-specific ADP-ribosyltransferase family.</text>
</comment>
<dbReference type="PANTHER" id="PTHR10339:SF27">
    <property type="entry name" value="NAD(P)(+)--ARGININE ADP-RIBOSYLTRANSFERASE"/>
    <property type="match status" value="1"/>
</dbReference>
<organism evidence="11 12">
    <name type="scientific">Astyanax mexicanus</name>
    <name type="common">Blind cave fish</name>
    <name type="synonym">Astyanax fasciatus mexicanus</name>
    <dbReference type="NCBI Taxonomy" id="7994"/>
    <lineage>
        <taxon>Eukaryota</taxon>
        <taxon>Metazoa</taxon>
        <taxon>Chordata</taxon>
        <taxon>Craniata</taxon>
        <taxon>Vertebrata</taxon>
        <taxon>Euteleostomi</taxon>
        <taxon>Actinopterygii</taxon>
        <taxon>Neopterygii</taxon>
        <taxon>Teleostei</taxon>
        <taxon>Ostariophysi</taxon>
        <taxon>Characiformes</taxon>
        <taxon>Characoidei</taxon>
        <taxon>Acestrorhamphidae</taxon>
        <taxon>Acestrorhamphinae</taxon>
        <taxon>Astyanax</taxon>
    </lineage>
</organism>
<evidence type="ECO:0000256" key="3">
    <source>
        <dbReference type="ARBA" id="ARBA00022679"/>
    </source>
</evidence>
<protein>
    <recommendedName>
        <fullName evidence="10">NAD(P)(+)--arginine ADP-ribosyltransferase</fullName>
        <ecNumber evidence="10">2.4.2.31</ecNumber>
    </recommendedName>
    <alternativeName>
        <fullName evidence="10">Mono(ADP-ribosyl)transferase</fullName>
    </alternativeName>
</protein>